<dbReference type="GO" id="GO:0006260">
    <property type="term" value="P:DNA replication"/>
    <property type="evidence" value="ECO:0007669"/>
    <property type="project" value="InterPro"/>
</dbReference>
<dbReference type="InterPro" id="IPR018525">
    <property type="entry name" value="MCM_CS"/>
</dbReference>
<reference evidence="8 9" key="1">
    <citation type="journal article" date="2016" name="BMC Genomics">
        <title>Comparative genomics reveals Cyclospora cayetanensis possesses coccidia-like metabolism and invasion components but unique surface antigens.</title>
        <authorList>
            <person name="Liu S."/>
            <person name="Wang L."/>
            <person name="Zheng H."/>
            <person name="Xu Z."/>
            <person name="Roellig D.M."/>
            <person name="Li N."/>
            <person name="Frace M.A."/>
            <person name="Tang K."/>
            <person name="Arrowood M.J."/>
            <person name="Moss D.M."/>
            <person name="Zhang L."/>
            <person name="Feng Y."/>
            <person name="Xiao L."/>
        </authorList>
    </citation>
    <scope>NUCLEOTIDE SEQUENCE [LARGE SCALE GENOMIC DNA]</scope>
    <source>
        <strain evidence="8 9">CHN_HEN01</strain>
    </source>
</reference>
<dbReference type="AlphaFoldDB" id="A0A1D3CTA6"/>
<dbReference type="VEuPathDB" id="ToxoDB:cyc_04989"/>
<dbReference type="GO" id="GO:0042555">
    <property type="term" value="C:MCM complex"/>
    <property type="evidence" value="ECO:0007669"/>
    <property type="project" value="TreeGrafter"/>
</dbReference>
<dbReference type="GO" id="GO:0005524">
    <property type="term" value="F:ATP binding"/>
    <property type="evidence" value="ECO:0007669"/>
    <property type="project" value="UniProtKB-KW"/>
</dbReference>
<dbReference type="InParanoid" id="A0A1D3CTA6"/>
<dbReference type="SUPFAM" id="SSF52540">
    <property type="entry name" value="P-loop containing nucleoside triphosphate hydrolases"/>
    <property type="match status" value="1"/>
</dbReference>
<keyword evidence="6" id="KW-0238">DNA-binding</keyword>
<dbReference type="Gene3D" id="3.40.50.300">
    <property type="entry name" value="P-loop containing nucleotide triphosphate hydrolases"/>
    <property type="match status" value="1"/>
</dbReference>
<keyword evidence="5 6" id="KW-0067">ATP-binding</keyword>
<dbReference type="InterPro" id="IPR012340">
    <property type="entry name" value="NA-bd_OB-fold"/>
</dbReference>
<dbReference type="PROSITE" id="PS50051">
    <property type="entry name" value="MCM_2"/>
    <property type="match status" value="1"/>
</dbReference>
<dbReference type="SUPFAM" id="SSF50249">
    <property type="entry name" value="Nucleic acid-binding proteins"/>
    <property type="match status" value="1"/>
</dbReference>
<sequence length="766" mass="79625">MSTGGNRDPWDRGAVSYNVSAPRFTYTLVAIALGASVLPRCGLDVSTEGLQQFVSLWLDFFTQHAEEVLPVIDPFTLEVPLVLSRLMALSPPPNASAFLSSLRCSPQDLLQAMGCALHALLLLPQFSSQVPAASAVAAAAITEEAVTAVSATLAELPAEAAELAGLTGGCPIVVTVRLIDLEAPISFGSLRSNQPLVQRLAFECAKCGSRTVKLLTDGRVQEVATSPESSYQGESPEEAARPLAGGIRPAATIDCELTGFLVGQCKPGDRVCITGIVQACQSSAVSAHLANPHAVDGGRLGGSKSLYTLYLRANSVSPLDRRVLLLQLQQHRKRCARHRETPRALLPLPATVARRPLPWRDFTASAVAQEDEDEAETARDCAFGAKADASAHAGEGQETDVAAAAAAQAGDRLMEFIADAYTLEPRRFELLVASIAPSIVGRHIVKAASAAGLTAAAVREAGTGELIIEAGALVLADGGVCCIDELDKMPAAAALTGDSASLLEAMEQQTVTIAKASCSCCLPARTTLLAAANPKEGRFDPRKPLAENINLSAPLLSRFDLIFLLHDKPAAAADARLAAHVFSSSHSKLHPAAAGIPAPPATASPTGESTGGTSCLEDRLMALEARARADLRQTATAGDARDVIEVYGHTPLACPSLLAQAAAATGCTDTSGNAAFAVCCAPAGRKPRKGLQGLVLAFARECAAVMGRTGTATLSQTEAMKCASLLVSRAQAAVPAEAVVAAANETGLLLKREGKWVIDRSLLAQF</sequence>
<dbReference type="SMART" id="SM00350">
    <property type="entry name" value="MCM"/>
    <property type="match status" value="1"/>
</dbReference>
<keyword evidence="4 6" id="KW-0547">Nucleotide-binding</keyword>
<dbReference type="InterPro" id="IPR001208">
    <property type="entry name" value="MCM_dom"/>
</dbReference>
<feature type="domain" description="MCM C-terminal AAA(+) ATPase" evidence="7">
    <location>
        <begin position="446"/>
        <end position="581"/>
    </location>
</feature>
<evidence type="ECO:0000256" key="1">
    <source>
        <dbReference type="ARBA" id="ARBA00008010"/>
    </source>
</evidence>
<dbReference type="Gene3D" id="2.40.50.140">
    <property type="entry name" value="Nucleic acid-binding proteins"/>
    <property type="match status" value="1"/>
</dbReference>
<evidence type="ECO:0000259" key="7">
    <source>
        <dbReference type="PROSITE" id="PS50051"/>
    </source>
</evidence>
<comment type="caution">
    <text evidence="8">The sequence shown here is derived from an EMBL/GenBank/DDBJ whole genome shotgun (WGS) entry which is preliminary data.</text>
</comment>
<evidence type="ECO:0000256" key="6">
    <source>
        <dbReference type="RuleBase" id="RU004070"/>
    </source>
</evidence>
<comment type="similarity">
    <text evidence="1 6">Belongs to the MCM family.</text>
</comment>
<dbReference type="PANTHER" id="PTHR11630:SF66">
    <property type="entry name" value="DNA REPLICATION LICENSING FACTOR MCM4"/>
    <property type="match status" value="1"/>
</dbReference>
<evidence type="ECO:0000313" key="8">
    <source>
        <dbReference type="EMBL" id="OEH74439.1"/>
    </source>
</evidence>
<dbReference type="EC" id="3.6.4.12" evidence="2"/>
<keyword evidence="3" id="KW-0235">DNA replication</keyword>
<evidence type="ECO:0000256" key="4">
    <source>
        <dbReference type="ARBA" id="ARBA00022741"/>
    </source>
</evidence>
<proteinExistence type="inferred from homology"/>
<organism evidence="8 9">
    <name type="scientific">Cyclospora cayetanensis</name>
    <dbReference type="NCBI Taxonomy" id="88456"/>
    <lineage>
        <taxon>Eukaryota</taxon>
        <taxon>Sar</taxon>
        <taxon>Alveolata</taxon>
        <taxon>Apicomplexa</taxon>
        <taxon>Conoidasida</taxon>
        <taxon>Coccidia</taxon>
        <taxon>Eucoccidiorida</taxon>
        <taxon>Eimeriorina</taxon>
        <taxon>Eimeriidae</taxon>
        <taxon>Cyclospora</taxon>
    </lineage>
</organism>
<keyword evidence="9" id="KW-1185">Reference proteome</keyword>
<dbReference type="Proteomes" id="UP000095192">
    <property type="component" value="Unassembled WGS sequence"/>
</dbReference>
<dbReference type="Pfam" id="PF00493">
    <property type="entry name" value="MCM"/>
    <property type="match status" value="1"/>
</dbReference>
<dbReference type="GO" id="GO:0003697">
    <property type="term" value="F:single-stranded DNA binding"/>
    <property type="evidence" value="ECO:0007669"/>
    <property type="project" value="TreeGrafter"/>
</dbReference>
<dbReference type="InterPro" id="IPR031327">
    <property type="entry name" value="MCM"/>
</dbReference>
<evidence type="ECO:0000313" key="9">
    <source>
        <dbReference type="Proteomes" id="UP000095192"/>
    </source>
</evidence>
<accession>A0A1D3CTA6</accession>
<protein>
    <recommendedName>
        <fullName evidence="2">DNA helicase</fullName>
        <ecNumber evidence="2">3.6.4.12</ecNumber>
    </recommendedName>
</protein>
<dbReference type="VEuPathDB" id="ToxoDB:LOC34621426"/>
<evidence type="ECO:0000256" key="3">
    <source>
        <dbReference type="ARBA" id="ARBA00022705"/>
    </source>
</evidence>
<dbReference type="PROSITE" id="PS00847">
    <property type="entry name" value="MCM_1"/>
    <property type="match status" value="1"/>
</dbReference>
<dbReference type="EMBL" id="JROU02002038">
    <property type="protein sequence ID" value="OEH74439.1"/>
    <property type="molecule type" value="Genomic_DNA"/>
</dbReference>
<dbReference type="InterPro" id="IPR027417">
    <property type="entry name" value="P-loop_NTPase"/>
</dbReference>
<evidence type="ECO:0000256" key="5">
    <source>
        <dbReference type="ARBA" id="ARBA00022840"/>
    </source>
</evidence>
<dbReference type="GO" id="GO:0005634">
    <property type="term" value="C:nucleus"/>
    <property type="evidence" value="ECO:0007669"/>
    <property type="project" value="TreeGrafter"/>
</dbReference>
<dbReference type="PRINTS" id="PR01657">
    <property type="entry name" value="MCMFAMILY"/>
</dbReference>
<evidence type="ECO:0000256" key="2">
    <source>
        <dbReference type="ARBA" id="ARBA00012551"/>
    </source>
</evidence>
<name>A0A1D3CTA6_9EIME</name>
<dbReference type="GO" id="GO:0017116">
    <property type="term" value="F:single-stranded DNA helicase activity"/>
    <property type="evidence" value="ECO:0007669"/>
    <property type="project" value="TreeGrafter"/>
</dbReference>
<dbReference type="PANTHER" id="PTHR11630">
    <property type="entry name" value="DNA REPLICATION LICENSING FACTOR MCM FAMILY MEMBER"/>
    <property type="match status" value="1"/>
</dbReference>
<gene>
    <name evidence="8" type="ORF">cyc_04989</name>
</gene>